<proteinExistence type="predicted"/>
<evidence type="ECO:0008006" key="4">
    <source>
        <dbReference type="Google" id="ProtNLM"/>
    </source>
</evidence>
<evidence type="ECO:0000313" key="2">
    <source>
        <dbReference type="EMBL" id="PIR91944.1"/>
    </source>
</evidence>
<evidence type="ECO:0000313" key="3">
    <source>
        <dbReference type="Proteomes" id="UP000228510"/>
    </source>
</evidence>
<dbReference type="InterPro" id="IPR028994">
    <property type="entry name" value="Integrin_alpha_N"/>
</dbReference>
<comment type="caution">
    <text evidence="2">The sequence shown here is derived from an EMBL/GenBank/DDBJ whole genome shotgun (WGS) entry which is preliminary data.</text>
</comment>
<dbReference type="SUPFAM" id="SSF69318">
    <property type="entry name" value="Integrin alpha N-terminal domain"/>
    <property type="match status" value="1"/>
</dbReference>
<dbReference type="AlphaFoldDB" id="A0A2H0UYN9"/>
<name>A0A2H0UYN9_9BACT</name>
<evidence type="ECO:0000256" key="1">
    <source>
        <dbReference type="ARBA" id="ARBA00022729"/>
    </source>
</evidence>
<dbReference type="Pfam" id="PF01839">
    <property type="entry name" value="FG-GAP"/>
    <property type="match status" value="1"/>
</dbReference>
<protein>
    <recommendedName>
        <fullName evidence="4">VCBS repeat-containing protein</fullName>
    </recommendedName>
</protein>
<keyword evidence="1" id="KW-0732">Signal</keyword>
<gene>
    <name evidence="2" type="ORF">COU01_04405</name>
</gene>
<accession>A0A2H0UYN9</accession>
<dbReference type="InterPro" id="IPR013517">
    <property type="entry name" value="FG-GAP"/>
</dbReference>
<reference evidence="3" key="1">
    <citation type="submission" date="2017-09" db="EMBL/GenBank/DDBJ databases">
        <title>Depth-based differentiation of microbial function through sediment-hosted aquifers and enrichment of novel symbionts in the deep terrestrial subsurface.</title>
        <authorList>
            <person name="Probst A.J."/>
            <person name="Ladd B."/>
            <person name="Jarett J.K."/>
            <person name="Geller-Mcgrath D.E."/>
            <person name="Sieber C.M.K."/>
            <person name="Emerson J.B."/>
            <person name="Anantharaman K."/>
            <person name="Thomas B.C."/>
            <person name="Malmstrom R."/>
            <person name="Stieglmeier M."/>
            <person name="Klingl A."/>
            <person name="Woyke T."/>
            <person name="Ryan C.M."/>
            <person name="Banfield J.F."/>
        </authorList>
    </citation>
    <scope>NUCLEOTIDE SEQUENCE [LARGE SCALE GENOMIC DNA]</scope>
</reference>
<sequence>MNIIIAQGAGGQDFVQWRDLFGEILLTYKSISNRFLASVGGGRGRGTHVVMGDVNNDGYPDVVETFGVITEPALFPNVVIIFNFGSFTAFPIGEGNSVRYNYGELRTAVGDFISSGENLLAVAQGYGSQLGIVRLFQYTGAPPPNAWRIVGQFQPLDDRPTLNNANGGVTLTAGDVDGDGLDELLVGQTNSSTSLTQFSVLDIDATGNNPIRHNFVGFPAGFRGQGGVEMAVADLNGDGVNEIVVASGGNAGTADTGNVIGVIRPVVLNGSVVSFIRPDGISVLKVVGDSHNSSGGLSIAAGELDGNPDNGQEIVFGSGKEAPASFYKTIRLEYDPSGGVNGKVTSFRFLAGGPRNIDFVMEAFGFPGAVHVAATR</sequence>
<dbReference type="Proteomes" id="UP000228510">
    <property type="component" value="Unassembled WGS sequence"/>
</dbReference>
<dbReference type="EMBL" id="PFAT01000057">
    <property type="protein sequence ID" value="PIR91944.1"/>
    <property type="molecule type" value="Genomic_DNA"/>
</dbReference>
<organism evidence="2 3">
    <name type="scientific">Candidatus Falkowbacteria bacterium CG10_big_fil_rev_8_21_14_0_10_44_15</name>
    <dbReference type="NCBI Taxonomy" id="1974569"/>
    <lineage>
        <taxon>Bacteria</taxon>
        <taxon>Candidatus Falkowiibacteriota</taxon>
    </lineage>
</organism>
<dbReference type="Gene3D" id="2.130.10.130">
    <property type="entry name" value="Integrin alpha, N-terminal"/>
    <property type="match status" value="1"/>
</dbReference>